<organism evidence="1">
    <name type="scientific">marine sediment metagenome</name>
    <dbReference type="NCBI Taxonomy" id="412755"/>
    <lineage>
        <taxon>unclassified sequences</taxon>
        <taxon>metagenomes</taxon>
        <taxon>ecological metagenomes</taxon>
    </lineage>
</organism>
<evidence type="ECO:0000313" key="1">
    <source>
        <dbReference type="EMBL" id="KKM65449.1"/>
    </source>
</evidence>
<proteinExistence type="predicted"/>
<dbReference type="AlphaFoldDB" id="A0A0F9J6P8"/>
<sequence length="79" mass="8558">MTDQEKNEVDTIDSAGYYGPMGDWIPEGACPCDRCVATRSLSRLTVRKATCMERLCPRPGATCADMVCPDRVNPEGSSA</sequence>
<protein>
    <submittedName>
        <fullName evidence="1">Uncharacterized protein</fullName>
    </submittedName>
</protein>
<name>A0A0F9J6P8_9ZZZZ</name>
<accession>A0A0F9J6P8</accession>
<comment type="caution">
    <text evidence="1">The sequence shown here is derived from an EMBL/GenBank/DDBJ whole genome shotgun (WGS) entry which is preliminary data.</text>
</comment>
<gene>
    <name evidence="1" type="ORF">LCGC14_1491210</name>
</gene>
<dbReference type="EMBL" id="LAZR01010723">
    <property type="protein sequence ID" value="KKM65449.1"/>
    <property type="molecule type" value="Genomic_DNA"/>
</dbReference>
<reference evidence="1" key="1">
    <citation type="journal article" date="2015" name="Nature">
        <title>Complex archaea that bridge the gap between prokaryotes and eukaryotes.</title>
        <authorList>
            <person name="Spang A."/>
            <person name="Saw J.H."/>
            <person name="Jorgensen S.L."/>
            <person name="Zaremba-Niedzwiedzka K."/>
            <person name="Martijn J."/>
            <person name="Lind A.E."/>
            <person name="van Eijk R."/>
            <person name="Schleper C."/>
            <person name="Guy L."/>
            <person name="Ettema T.J."/>
        </authorList>
    </citation>
    <scope>NUCLEOTIDE SEQUENCE</scope>
</reference>